<organism evidence="3 4">
    <name type="scientific">Plasmodium falciparum MaliPS096_E11</name>
    <dbReference type="NCBI Taxonomy" id="1036727"/>
    <lineage>
        <taxon>Eukaryota</taxon>
        <taxon>Sar</taxon>
        <taxon>Alveolata</taxon>
        <taxon>Apicomplexa</taxon>
        <taxon>Aconoidasida</taxon>
        <taxon>Haemosporida</taxon>
        <taxon>Plasmodiidae</taxon>
        <taxon>Plasmodium</taxon>
        <taxon>Plasmodium (Laverania)</taxon>
    </lineage>
</organism>
<sequence>MFIYYNKNNLNHNITITGNVGRIMQESILIAYTYSMKLLNTIMLKFESKPLHINLSDGDLKKDGPSAGINFVTCILSYYLNIPVDNTLCMTGEINLNGYVLKIGGLYEKLNVARNFGIRTLIIPKENSNEYQSLPQHVKQNIRVLYVHHYSQIFNFIFNNKK</sequence>
<dbReference type="EMBL" id="KI925932">
    <property type="protein sequence ID" value="ETW45818.1"/>
    <property type="molecule type" value="Genomic_DNA"/>
</dbReference>
<dbReference type="GO" id="GO:0004252">
    <property type="term" value="F:serine-type endopeptidase activity"/>
    <property type="evidence" value="ECO:0007669"/>
    <property type="project" value="UniProtKB-UniRule"/>
</dbReference>
<feature type="active site" evidence="1">
    <location>
        <position position="109"/>
    </location>
</feature>
<feature type="domain" description="Lon proteolytic" evidence="2">
    <location>
        <begin position="1"/>
        <end position="160"/>
    </location>
</feature>
<name>A0A024WFZ1_PLAFA</name>
<evidence type="ECO:0000259" key="2">
    <source>
        <dbReference type="PROSITE" id="PS51786"/>
    </source>
</evidence>
<dbReference type="SUPFAM" id="SSF54211">
    <property type="entry name" value="Ribosomal protein S5 domain 2-like"/>
    <property type="match status" value="1"/>
</dbReference>
<gene>
    <name evidence="3" type="ORF">PFMALIP_06144</name>
</gene>
<dbReference type="PROSITE" id="PS51786">
    <property type="entry name" value="LON_PROTEOLYTIC"/>
    <property type="match status" value="1"/>
</dbReference>
<dbReference type="Pfam" id="PF05362">
    <property type="entry name" value="Lon_C"/>
    <property type="match status" value="1"/>
</dbReference>
<dbReference type="PRINTS" id="PR00830">
    <property type="entry name" value="ENDOLAPTASE"/>
</dbReference>
<dbReference type="InterPro" id="IPR020568">
    <property type="entry name" value="Ribosomal_Su5_D2-typ_SF"/>
</dbReference>
<proteinExistence type="inferred from homology"/>
<reference evidence="3 4" key="2">
    <citation type="submission" date="2013-02" db="EMBL/GenBank/DDBJ databases">
        <title>The Genome Sequence of Plasmodium falciparum MaliPS096_E11.</title>
        <authorList>
            <consortium name="The Broad Institute Genome Sequencing Platform"/>
            <consortium name="The Broad Institute Genome Sequencing Center for Infectious Disease"/>
            <person name="Neafsey D."/>
            <person name="Cheeseman I."/>
            <person name="Volkman S."/>
            <person name="Adams J."/>
            <person name="Walker B."/>
            <person name="Young S.K."/>
            <person name="Zeng Q."/>
            <person name="Gargeya S."/>
            <person name="Fitzgerald M."/>
            <person name="Haas B."/>
            <person name="Abouelleil A."/>
            <person name="Alvarado L."/>
            <person name="Arachchi H.M."/>
            <person name="Berlin A.M."/>
            <person name="Chapman S.B."/>
            <person name="Dewar J."/>
            <person name="Goldberg J."/>
            <person name="Griggs A."/>
            <person name="Gujja S."/>
            <person name="Hansen M."/>
            <person name="Howarth C."/>
            <person name="Imamovic A."/>
            <person name="Larimer J."/>
            <person name="McCowan C."/>
            <person name="Murphy C."/>
            <person name="Neiman D."/>
            <person name="Pearson M."/>
            <person name="Priest M."/>
            <person name="Roberts A."/>
            <person name="Saif S."/>
            <person name="Shea T."/>
            <person name="Sisk P."/>
            <person name="Sykes S."/>
            <person name="Wortman J."/>
            <person name="Nusbaum C."/>
            <person name="Birren B."/>
        </authorList>
    </citation>
    <scope>NUCLEOTIDE SEQUENCE [LARGE SCALE GENOMIC DNA]</scope>
    <source>
        <strain evidence="3 4">MaliPS096_E11</strain>
    </source>
</reference>
<dbReference type="GO" id="GO:0030163">
    <property type="term" value="P:protein catabolic process"/>
    <property type="evidence" value="ECO:0007669"/>
    <property type="project" value="InterPro"/>
</dbReference>
<dbReference type="InterPro" id="IPR008269">
    <property type="entry name" value="Lon_proteolytic"/>
</dbReference>
<dbReference type="GO" id="GO:0006508">
    <property type="term" value="P:proteolysis"/>
    <property type="evidence" value="ECO:0007669"/>
    <property type="project" value="UniProtKB-KW"/>
</dbReference>
<reference evidence="3 4" key="1">
    <citation type="submission" date="2013-02" db="EMBL/GenBank/DDBJ databases">
        <title>The Genome Annotation of Plasmodium falciparum MaliPS096_E11.</title>
        <authorList>
            <consortium name="The Broad Institute Genome Sequencing Platform"/>
            <consortium name="The Broad Institute Genome Sequencing Center for Infectious Disease"/>
            <person name="Neafsey D."/>
            <person name="Hoffman S."/>
            <person name="Volkman S."/>
            <person name="Rosenthal P."/>
            <person name="Walker B."/>
            <person name="Young S.K."/>
            <person name="Zeng Q."/>
            <person name="Gargeya S."/>
            <person name="Fitzgerald M."/>
            <person name="Haas B."/>
            <person name="Abouelleil A."/>
            <person name="Allen A.W."/>
            <person name="Alvarado L."/>
            <person name="Arachchi H.M."/>
            <person name="Berlin A.M."/>
            <person name="Chapman S.B."/>
            <person name="Gainer-Dewar J."/>
            <person name="Goldberg J."/>
            <person name="Griggs A."/>
            <person name="Gujja S."/>
            <person name="Hansen M."/>
            <person name="Howarth C."/>
            <person name="Imamovic A."/>
            <person name="Ireland A."/>
            <person name="Larimer J."/>
            <person name="McCowan C."/>
            <person name="Murphy C."/>
            <person name="Pearson M."/>
            <person name="Poon T.W."/>
            <person name="Priest M."/>
            <person name="Roberts A."/>
            <person name="Saif S."/>
            <person name="Shea T."/>
            <person name="Sisk P."/>
            <person name="Sykes S."/>
            <person name="Wortman J."/>
            <person name="Nusbaum C."/>
            <person name="Birren B."/>
        </authorList>
    </citation>
    <scope>NUCLEOTIDE SEQUENCE [LARGE SCALE GENOMIC DNA]</scope>
    <source>
        <strain evidence="3 4">MaliPS096_E11</strain>
    </source>
</reference>
<keyword evidence="1" id="KW-0720">Serine protease</keyword>
<comment type="similarity">
    <text evidence="1">Belongs to the peptidase S16 family.</text>
</comment>
<dbReference type="Gene3D" id="3.30.230.10">
    <property type="match status" value="1"/>
</dbReference>
<dbReference type="AlphaFoldDB" id="A0A024WFZ1"/>
<protein>
    <recommendedName>
        <fullName evidence="2">Lon proteolytic domain-containing protein</fullName>
    </recommendedName>
</protein>
<feature type="active site" evidence="1">
    <location>
        <position position="66"/>
    </location>
</feature>
<dbReference type="GO" id="GO:0004176">
    <property type="term" value="F:ATP-dependent peptidase activity"/>
    <property type="evidence" value="ECO:0007669"/>
    <property type="project" value="UniProtKB-UniRule"/>
</dbReference>
<keyword evidence="1" id="KW-0645">Protease</keyword>
<keyword evidence="1" id="KW-0378">Hydrolase</keyword>
<dbReference type="InterPro" id="IPR027065">
    <property type="entry name" value="Lon_Prtase"/>
</dbReference>
<dbReference type="InterPro" id="IPR014721">
    <property type="entry name" value="Ribsml_uS5_D2-typ_fold_subgr"/>
</dbReference>
<accession>A0A024WFZ1</accession>
<dbReference type="PANTHER" id="PTHR10046">
    <property type="entry name" value="ATP DEPENDENT LON PROTEASE FAMILY MEMBER"/>
    <property type="match status" value="1"/>
</dbReference>
<dbReference type="Proteomes" id="UP000030699">
    <property type="component" value="Unassembled WGS sequence"/>
</dbReference>
<evidence type="ECO:0000256" key="1">
    <source>
        <dbReference type="PROSITE-ProRule" id="PRU01122"/>
    </source>
</evidence>
<dbReference type="GO" id="GO:0005524">
    <property type="term" value="F:ATP binding"/>
    <property type="evidence" value="ECO:0007669"/>
    <property type="project" value="InterPro"/>
</dbReference>
<evidence type="ECO:0000313" key="4">
    <source>
        <dbReference type="Proteomes" id="UP000030699"/>
    </source>
</evidence>
<evidence type="ECO:0000313" key="3">
    <source>
        <dbReference type="EMBL" id="ETW45818.1"/>
    </source>
</evidence>